<keyword evidence="5" id="KW-1185">Reference proteome</keyword>
<dbReference type="EMBL" id="DS469604">
    <property type="protein sequence ID" value="EDO39621.1"/>
    <property type="molecule type" value="Genomic_DNA"/>
</dbReference>
<protein>
    <recommendedName>
        <fullName evidence="3">Ubiquitin-like domain-containing protein</fullName>
    </recommendedName>
</protein>
<dbReference type="HOGENOM" id="CLU_399147_0_0_1"/>
<dbReference type="Pfam" id="PF00240">
    <property type="entry name" value="ubiquitin"/>
    <property type="match status" value="1"/>
</dbReference>
<feature type="transmembrane region" description="Helical" evidence="2">
    <location>
        <begin position="218"/>
        <end position="240"/>
    </location>
</feature>
<gene>
    <name evidence="4" type="ORF">NEMVEDRAFT_v1g243758</name>
</gene>
<keyword evidence="2" id="KW-0812">Transmembrane</keyword>
<dbReference type="Pfam" id="PF00514">
    <property type="entry name" value="Arm"/>
    <property type="match status" value="1"/>
</dbReference>
<dbReference type="InterPro" id="IPR000626">
    <property type="entry name" value="Ubiquitin-like_dom"/>
</dbReference>
<feature type="domain" description="Ubiquitin-like" evidence="3">
    <location>
        <begin position="25"/>
        <end position="95"/>
    </location>
</feature>
<dbReference type="AlphaFoldDB" id="A7S9I9"/>
<evidence type="ECO:0000256" key="1">
    <source>
        <dbReference type="PROSITE-ProRule" id="PRU00259"/>
    </source>
</evidence>
<dbReference type="PROSITE" id="PS50176">
    <property type="entry name" value="ARM_REPEAT"/>
    <property type="match status" value="1"/>
</dbReference>
<dbReference type="CDD" id="cd17039">
    <property type="entry name" value="Ubl_ubiquitin_like"/>
    <property type="match status" value="1"/>
</dbReference>
<dbReference type="SUPFAM" id="SSF54236">
    <property type="entry name" value="Ubiquitin-like"/>
    <property type="match status" value="1"/>
</dbReference>
<feature type="repeat" description="ARM" evidence="1">
    <location>
        <begin position="388"/>
        <end position="431"/>
    </location>
</feature>
<dbReference type="SUPFAM" id="SSF48371">
    <property type="entry name" value="ARM repeat"/>
    <property type="match status" value="1"/>
</dbReference>
<dbReference type="PhylomeDB" id="A7S9I9"/>
<dbReference type="InterPro" id="IPR016024">
    <property type="entry name" value="ARM-type_fold"/>
</dbReference>
<dbReference type="Gene3D" id="3.10.20.90">
    <property type="entry name" value="Phosphatidylinositol 3-kinase Catalytic Subunit, Chain A, domain 1"/>
    <property type="match status" value="1"/>
</dbReference>
<dbReference type="OMA" id="MLIYVES"/>
<proteinExistence type="predicted"/>
<organism evidence="4 5">
    <name type="scientific">Nematostella vectensis</name>
    <name type="common">Starlet sea anemone</name>
    <dbReference type="NCBI Taxonomy" id="45351"/>
    <lineage>
        <taxon>Eukaryota</taxon>
        <taxon>Metazoa</taxon>
        <taxon>Cnidaria</taxon>
        <taxon>Anthozoa</taxon>
        <taxon>Hexacorallia</taxon>
        <taxon>Actiniaria</taxon>
        <taxon>Edwardsiidae</taxon>
        <taxon>Nematostella</taxon>
    </lineage>
</organism>
<dbReference type="PANTHER" id="PTHR46043">
    <property type="entry name" value="ARM REPEAT SUPERFAMILY PROTEIN"/>
    <property type="match status" value="1"/>
</dbReference>
<reference evidence="4 5" key="1">
    <citation type="journal article" date="2007" name="Science">
        <title>Sea anemone genome reveals ancestral eumetazoan gene repertoire and genomic organization.</title>
        <authorList>
            <person name="Putnam N.H."/>
            <person name="Srivastava M."/>
            <person name="Hellsten U."/>
            <person name="Dirks B."/>
            <person name="Chapman J."/>
            <person name="Salamov A."/>
            <person name="Terry A."/>
            <person name="Shapiro H."/>
            <person name="Lindquist E."/>
            <person name="Kapitonov V.V."/>
            <person name="Jurka J."/>
            <person name="Genikhovich G."/>
            <person name="Grigoriev I.V."/>
            <person name="Lucas S.M."/>
            <person name="Steele R.E."/>
            <person name="Finnerty J.R."/>
            <person name="Technau U."/>
            <person name="Martindale M.Q."/>
            <person name="Rokhsar D.S."/>
        </authorList>
    </citation>
    <scope>NUCLEOTIDE SEQUENCE [LARGE SCALE GENOMIC DNA]</scope>
    <source>
        <strain evidence="5">CH2 X CH6</strain>
    </source>
</reference>
<evidence type="ECO:0000259" key="3">
    <source>
        <dbReference type="PROSITE" id="PS50053"/>
    </source>
</evidence>
<keyword evidence="2" id="KW-1133">Transmembrane helix</keyword>
<dbReference type="SMART" id="SM00185">
    <property type="entry name" value="ARM"/>
    <property type="match status" value="3"/>
</dbReference>
<feature type="transmembrane region" description="Helical" evidence="2">
    <location>
        <begin position="161"/>
        <end position="181"/>
    </location>
</feature>
<dbReference type="Gene3D" id="1.25.10.10">
    <property type="entry name" value="Leucine-rich Repeat Variant"/>
    <property type="match status" value="2"/>
</dbReference>
<feature type="transmembrane region" description="Helical" evidence="2">
    <location>
        <begin position="260"/>
        <end position="287"/>
    </location>
</feature>
<dbReference type="Proteomes" id="UP000001593">
    <property type="component" value="Unassembled WGS sequence"/>
</dbReference>
<accession>A7S9I9</accession>
<evidence type="ECO:0000313" key="4">
    <source>
        <dbReference type="EMBL" id="EDO39621.1"/>
    </source>
</evidence>
<dbReference type="InParanoid" id="A7S9I9"/>
<name>A7S9I9_NEMVE</name>
<keyword evidence="2" id="KW-0472">Membrane</keyword>
<dbReference type="PANTHER" id="PTHR46043:SF13">
    <property type="entry name" value="ARM REPEAT SUPERFAMILY PROTEIN"/>
    <property type="match status" value="1"/>
</dbReference>
<dbReference type="InterPro" id="IPR029071">
    <property type="entry name" value="Ubiquitin-like_domsf"/>
</dbReference>
<dbReference type="InterPro" id="IPR000225">
    <property type="entry name" value="Armadillo"/>
</dbReference>
<dbReference type="eggNOG" id="ENOG502QRXV">
    <property type="taxonomic scope" value="Eukaryota"/>
</dbReference>
<sequence length="677" mass="76240">MLIYVESKAFPATQEYAAEAVSELLTIPAIQNKTFTLICNPHDTIARARAQMLHILYELGREEHQFRFRFKGEYLRDAYTLDDYKILDNSVIKMVPMSKRKRGSYANLHGSRNSGIDDEHDFSSKANLPAGHHELDDVQKALYKEIAIFTKREKLLTDFKVLLWIHFLAAVLSLTTTYRYAASWSGLLMIFGFAYCPNYTRLGGFVGKYGMNKKHFMIFFSVGAIMNLTASLLMGIYLIFELLAFVCDNQDPSCLRQKELMWWSIILYLTQAVALAASIFISIMLIFNFNYEVGNIIEKFLIQTRDIDKVMNSAKLGNTKERRHAAFELASLAALGDETKFRIVGEGGLESLMNLCLSDDIATQEYAAEAVSELLTIPAIQDQFVELGGVRTLCALLHSKDKRVVNEAVTALSYIVADSEANRQTLLNENGMDDLFYIAERVHVPASRIVSAIFLELAFSAEIRIMMSAQQASVSALEKLCRSRDDETQRLSLQTLELLAIENSDTIIGHDGLLDYLLFLPSTSDDEQLYLLASKILLYYAENESACQKLVDFPDLKNCLTDFAVSNDPLLQNIVAKIILAMLDSHENKDAIASLGLDEVLMFIKSDATDRDAWEMSDHGLTILHNIRPKLHKDDSNTSVESITGKERCVNHSPNIPQHYDQSFTKPTVTHSVVSIT</sequence>
<dbReference type="PROSITE" id="PS50053">
    <property type="entry name" value="UBIQUITIN_2"/>
    <property type="match status" value="1"/>
</dbReference>
<evidence type="ECO:0000313" key="5">
    <source>
        <dbReference type="Proteomes" id="UP000001593"/>
    </source>
</evidence>
<dbReference type="InterPro" id="IPR011989">
    <property type="entry name" value="ARM-like"/>
</dbReference>
<evidence type="ECO:0000256" key="2">
    <source>
        <dbReference type="SAM" id="Phobius"/>
    </source>
</evidence>